<sequence>MTSLLARTLGGAALVLAAATGVMAQESTNQVAVMTDWSVFSEPTDGKPKECWGVSKPKETVNTRDGKPVAAQRSDILLFVTFRAGGGGKGEVSFTGGYPFAGGSTVNVDIGGTGFELFTDGEFAWTANADQDAAIVAALKKGSTAVLTARSGRGTVTKDTFSLRGFTAAMEDAAKRCN</sequence>
<feature type="chain" id="PRO_5011628690" description="Invasion protein IalB, involved in pathogenesis" evidence="1">
    <location>
        <begin position="25"/>
        <end position="178"/>
    </location>
</feature>
<feature type="signal peptide" evidence="1">
    <location>
        <begin position="1"/>
        <end position="24"/>
    </location>
</feature>
<dbReference type="InterPro" id="IPR010642">
    <property type="entry name" value="Invasion_prot_B"/>
</dbReference>
<dbReference type="InterPro" id="IPR038696">
    <property type="entry name" value="IalB_sf"/>
</dbReference>
<proteinExistence type="predicted"/>
<keyword evidence="1" id="KW-0732">Signal</keyword>
<keyword evidence="3" id="KW-1185">Reference proteome</keyword>
<name>A0A1H8JVN2_9RHOB</name>
<organism evidence="2 3">
    <name type="scientific">Gemmobacter aquatilis</name>
    <dbReference type="NCBI Taxonomy" id="933059"/>
    <lineage>
        <taxon>Bacteria</taxon>
        <taxon>Pseudomonadati</taxon>
        <taxon>Pseudomonadota</taxon>
        <taxon>Alphaproteobacteria</taxon>
        <taxon>Rhodobacterales</taxon>
        <taxon>Paracoccaceae</taxon>
        <taxon>Gemmobacter</taxon>
    </lineage>
</organism>
<gene>
    <name evidence="2" type="ORF">SAMN04488103_108117</name>
</gene>
<evidence type="ECO:0000256" key="1">
    <source>
        <dbReference type="SAM" id="SignalP"/>
    </source>
</evidence>
<protein>
    <recommendedName>
        <fullName evidence="4">Invasion protein IalB, involved in pathogenesis</fullName>
    </recommendedName>
</protein>
<dbReference type="RefSeq" id="WP_091302430.1">
    <property type="nucleotide sequence ID" value="NZ_FOCE01000008.1"/>
</dbReference>
<evidence type="ECO:0000313" key="3">
    <source>
        <dbReference type="Proteomes" id="UP000198761"/>
    </source>
</evidence>
<dbReference type="Proteomes" id="UP000198761">
    <property type="component" value="Unassembled WGS sequence"/>
</dbReference>
<evidence type="ECO:0008006" key="4">
    <source>
        <dbReference type="Google" id="ProtNLM"/>
    </source>
</evidence>
<dbReference type="STRING" id="933059.SAMN04488103_108117"/>
<dbReference type="EMBL" id="FOCE01000008">
    <property type="protein sequence ID" value="SEN84782.1"/>
    <property type="molecule type" value="Genomic_DNA"/>
</dbReference>
<dbReference type="AlphaFoldDB" id="A0A1H8JVN2"/>
<dbReference type="OrthoDB" id="9806572at2"/>
<evidence type="ECO:0000313" key="2">
    <source>
        <dbReference type="EMBL" id="SEN84782.1"/>
    </source>
</evidence>
<reference evidence="2 3" key="1">
    <citation type="submission" date="2016-10" db="EMBL/GenBank/DDBJ databases">
        <authorList>
            <person name="de Groot N.N."/>
        </authorList>
    </citation>
    <scope>NUCLEOTIDE SEQUENCE [LARGE SCALE GENOMIC DNA]</scope>
    <source>
        <strain evidence="2 3">DSM 3857</strain>
    </source>
</reference>
<accession>A0A1H8JVN2</accession>
<dbReference type="Pfam" id="PF06776">
    <property type="entry name" value="IalB"/>
    <property type="match status" value="1"/>
</dbReference>
<dbReference type="Gene3D" id="2.60.40.1880">
    <property type="entry name" value="Invasion associated locus B (IalB) protein"/>
    <property type="match status" value="1"/>
</dbReference>